<dbReference type="EnsemblMetazoa" id="Aqu2.1.40635_001">
    <property type="protein sequence ID" value="Aqu2.1.40635_001"/>
    <property type="gene ID" value="Aqu2.1.40635"/>
</dbReference>
<sequence length="314" mass="35544">MAALKVSIDLSSTWELGPESDSKDLKDIFLINKKTPDNDNNEDTKSDDEKSVKLFSSSSSPCFIYIDAKRLSNYTMVGLEVMSSSRNIELYSGLSDTTSYISTGRGTPLKKIKGSNMYRCIMSFEGESLTELSLKFVSVRHQQEALITRLCVSVNEISEDERGLMSAGITSTSHHHPRPDQQIQDMQYLMKEAKTTLPIPQLLSTLQRLQEAPGVATNTDMNQMMSLFRQIHQDKSAPLKDARLKETKINGLEEEENNIDEKDKVINGDTEIEKLETRLKEYIDIKMSELEIKLTEHLTQLIRKEAALINNNTE</sequence>
<dbReference type="EnsemblMetazoa" id="XM_020008798.1">
    <property type="protein sequence ID" value="XP_019864357.1"/>
    <property type="gene ID" value="LOC109593754"/>
</dbReference>
<organism evidence="1">
    <name type="scientific">Amphimedon queenslandica</name>
    <name type="common">Sponge</name>
    <dbReference type="NCBI Taxonomy" id="400682"/>
    <lineage>
        <taxon>Eukaryota</taxon>
        <taxon>Metazoa</taxon>
        <taxon>Porifera</taxon>
        <taxon>Demospongiae</taxon>
        <taxon>Heteroscleromorpha</taxon>
        <taxon>Haplosclerida</taxon>
        <taxon>Niphatidae</taxon>
        <taxon>Amphimedon</taxon>
    </lineage>
</organism>
<keyword evidence="2" id="KW-1185">Reference proteome</keyword>
<proteinExistence type="predicted"/>
<dbReference type="PANTHER" id="PTHR14787">
    <property type="entry name" value="C10ORF188 FAMILY MEMBER"/>
    <property type="match status" value="1"/>
</dbReference>
<accession>A0A1X7VLD7</accession>
<dbReference type="InParanoid" id="A0A1X7VLD7"/>
<evidence type="ECO:0000313" key="1">
    <source>
        <dbReference type="EnsemblMetazoa" id="Aqu2.1.40635_001"/>
    </source>
</evidence>
<gene>
    <name evidence="1" type="primary">109593754</name>
</gene>
<dbReference type="Proteomes" id="UP000007879">
    <property type="component" value="Unassembled WGS sequence"/>
</dbReference>
<dbReference type="KEGG" id="aqu:109593754"/>
<dbReference type="Pfam" id="PF14958">
    <property type="entry name" value="PAAT-like"/>
    <property type="match status" value="1"/>
</dbReference>
<dbReference type="AlphaFoldDB" id="A0A1X7VLD7"/>
<name>A0A1X7VLD7_AMPQE</name>
<protein>
    <submittedName>
        <fullName evidence="1">Uncharacterized protein</fullName>
    </submittedName>
</protein>
<dbReference type="PANTHER" id="PTHR14787:SF1">
    <property type="entry name" value="ATPASE PAAT"/>
    <property type="match status" value="1"/>
</dbReference>
<dbReference type="InterPro" id="IPR028043">
    <property type="entry name" value="PAAT-like"/>
</dbReference>
<reference evidence="1" key="2">
    <citation type="submission" date="2017-05" db="UniProtKB">
        <authorList>
            <consortium name="EnsemblMetazoa"/>
        </authorList>
    </citation>
    <scope>IDENTIFICATION</scope>
</reference>
<evidence type="ECO:0000313" key="2">
    <source>
        <dbReference type="Proteomes" id="UP000007879"/>
    </source>
</evidence>
<reference evidence="2" key="1">
    <citation type="journal article" date="2010" name="Nature">
        <title>The Amphimedon queenslandica genome and the evolution of animal complexity.</title>
        <authorList>
            <person name="Srivastava M."/>
            <person name="Simakov O."/>
            <person name="Chapman J."/>
            <person name="Fahey B."/>
            <person name="Gauthier M.E."/>
            <person name="Mitros T."/>
            <person name="Richards G.S."/>
            <person name="Conaco C."/>
            <person name="Dacre M."/>
            <person name="Hellsten U."/>
            <person name="Larroux C."/>
            <person name="Putnam N.H."/>
            <person name="Stanke M."/>
            <person name="Adamska M."/>
            <person name="Darling A."/>
            <person name="Degnan S.M."/>
            <person name="Oakley T.H."/>
            <person name="Plachetzki D.C."/>
            <person name="Zhai Y."/>
            <person name="Adamski M."/>
            <person name="Calcino A."/>
            <person name="Cummins S.F."/>
            <person name="Goodstein D.M."/>
            <person name="Harris C."/>
            <person name="Jackson D.J."/>
            <person name="Leys S.P."/>
            <person name="Shu S."/>
            <person name="Woodcroft B.J."/>
            <person name="Vervoort M."/>
            <person name="Kosik K.S."/>
            <person name="Manning G."/>
            <person name="Degnan B.M."/>
            <person name="Rokhsar D.S."/>
        </authorList>
    </citation>
    <scope>NUCLEOTIDE SEQUENCE [LARGE SCALE GENOMIC DNA]</scope>
</reference>